<evidence type="ECO:0000313" key="1">
    <source>
        <dbReference type="EMBL" id="MCA9386218.1"/>
    </source>
</evidence>
<accession>A0A955RLD8</accession>
<protein>
    <submittedName>
        <fullName evidence="1">Uncharacterized protein</fullName>
    </submittedName>
</protein>
<comment type="caution">
    <text evidence="1">The sequence shown here is derived from an EMBL/GenBank/DDBJ whole genome shotgun (WGS) entry which is preliminary data.</text>
</comment>
<feature type="non-terminal residue" evidence="1">
    <location>
        <position position="321"/>
    </location>
</feature>
<proteinExistence type="predicted"/>
<gene>
    <name evidence="1" type="ORF">KC717_06245</name>
</gene>
<dbReference type="Proteomes" id="UP000754563">
    <property type="component" value="Unassembled WGS sequence"/>
</dbReference>
<name>A0A955RLD8_9BACT</name>
<sequence>MNCERIGVKKNLSARYLSERAIPKLWIPDIKTAGMKQWRTSPDFEAYKKDGLIKEFLFKDDEFIVLSPPIGFNGPDSSLSFALQNEECFTPQIISDLSCDFVTELFRINFIALKTANEMNENKSRMAGIINPFLRGRIVQHIGRNEFNPDMPGNCSINPLHLHSFSMIPRDVSWEDLYLLGLDGIISPALNGQAELAVTNKHDRDPFFQITVDLVSKEFPMLSINHNAQTLELINRNGTDSLTRHEVAYIQSISAFLDEVHLCFSGCFVDLENLDHNLRPIPRKVLGETPDNTMARLRQSQFWENLSTRSKRLLYFFAHRI</sequence>
<organism evidence="1 2">
    <name type="scientific">Candidatus Dojkabacteria bacterium</name>
    <dbReference type="NCBI Taxonomy" id="2099670"/>
    <lineage>
        <taxon>Bacteria</taxon>
        <taxon>Candidatus Dojkabacteria</taxon>
    </lineage>
</organism>
<dbReference type="AlphaFoldDB" id="A0A955RLD8"/>
<dbReference type="EMBL" id="JAGQLH010000100">
    <property type="protein sequence ID" value="MCA9386218.1"/>
    <property type="molecule type" value="Genomic_DNA"/>
</dbReference>
<evidence type="ECO:0000313" key="2">
    <source>
        <dbReference type="Proteomes" id="UP000754563"/>
    </source>
</evidence>
<reference evidence="1" key="2">
    <citation type="journal article" date="2021" name="Microbiome">
        <title>Successional dynamics and alternative stable states in a saline activated sludge microbial community over 9 years.</title>
        <authorList>
            <person name="Wang Y."/>
            <person name="Ye J."/>
            <person name="Ju F."/>
            <person name="Liu L."/>
            <person name="Boyd J.A."/>
            <person name="Deng Y."/>
            <person name="Parks D.H."/>
            <person name="Jiang X."/>
            <person name="Yin X."/>
            <person name="Woodcroft B.J."/>
            <person name="Tyson G.W."/>
            <person name="Hugenholtz P."/>
            <person name="Polz M.F."/>
            <person name="Zhang T."/>
        </authorList>
    </citation>
    <scope>NUCLEOTIDE SEQUENCE</scope>
    <source>
        <strain evidence="1">HKST-UBA11</strain>
    </source>
</reference>
<reference evidence="1" key="1">
    <citation type="submission" date="2020-04" db="EMBL/GenBank/DDBJ databases">
        <authorList>
            <person name="Zhang T."/>
        </authorList>
    </citation>
    <scope>NUCLEOTIDE SEQUENCE</scope>
    <source>
        <strain evidence="1">HKST-UBA11</strain>
    </source>
</reference>